<dbReference type="EMBL" id="ANMG01000083">
    <property type="protein sequence ID" value="EMD22992.1"/>
    <property type="molecule type" value="Genomic_DNA"/>
</dbReference>
<evidence type="ECO:0000313" key="1">
    <source>
        <dbReference type="EMBL" id="EMD22992.1"/>
    </source>
</evidence>
<dbReference type="Proteomes" id="UP000014137">
    <property type="component" value="Unassembled WGS sequence"/>
</dbReference>
<dbReference type="AlphaFoldDB" id="M2QAB3"/>
<proteinExistence type="predicted"/>
<comment type="caution">
    <text evidence="1">The sequence shown here is derived from an EMBL/GenBank/DDBJ whole genome shotgun (WGS) entry which is preliminary data.</text>
</comment>
<organism evidence="1 2">
    <name type="scientific">Amycolatopsis azurea DSM 43854</name>
    <dbReference type="NCBI Taxonomy" id="1238180"/>
    <lineage>
        <taxon>Bacteria</taxon>
        <taxon>Bacillati</taxon>
        <taxon>Actinomycetota</taxon>
        <taxon>Actinomycetes</taxon>
        <taxon>Pseudonocardiales</taxon>
        <taxon>Pseudonocardiaceae</taxon>
        <taxon>Amycolatopsis</taxon>
    </lineage>
</organism>
<protein>
    <submittedName>
        <fullName evidence="1">Transposase</fullName>
    </submittedName>
</protein>
<gene>
    <name evidence="1" type="ORF">C791_7809</name>
</gene>
<reference evidence="1 2" key="1">
    <citation type="submission" date="2012-10" db="EMBL/GenBank/DDBJ databases">
        <title>Genome assembly of Amycolatopsis azurea DSM 43854.</title>
        <authorList>
            <person name="Khatri I."/>
            <person name="Kaur I."/>
            <person name="Subramanian S."/>
            <person name="Mayilraj S."/>
        </authorList>
    </citation>
    <scope>NUCLEOTIDE SEQUENCE [LARGE SCALE GENOMIC DNA]</scope>
    <source>
        <strain evidence="1 2">DSM 43854</strain>
    </source>
</reference>
<dbReference type="RefSeq" id="WP_005166185.1">
    <property type="nucleotide sequence ID" value="NZ_ANMG01000083.1"/>
</dbReference>
<evidence type="ECO:0000313" key="2">
    <source>
        <dbReference type="Proteomes" id="UP000014137"/>
    </source>
</evidence>
<dbReference type="PATRIC" id="fig|1238180.3.peg.7281"/>
<name>M2QAB3_9PSEU</name>
<sequence length="42" mass="4929">MLDVFGPWQTIWTWHRRMADEETWDAVLQRLLTIADAAGLVD</sequence>
<accession>M2QAB3</accession>